<name>L9Y971_9EURY</name>
<dbReference type="EMBL" id="AOID01000011">
    <property type="protein sequence ID" value="ELY70252.1"/>
    <property type="molecule type" value="Genomic_DNA"/>
</dbReference>
<accession>L9Y971</accession>
<gene>
    <name evidence="2" type="ORF">C489_02861</name>
</gene>
<evidence type="ECO:0000313" key="2">
    <source>
        <dbReference type="EMBL" id="ELY70252.1"/>
    </source>
</evidence>
<dbReference type="RefSeq" id="WP_006429615.1">
    <property type="nucleotide sequence ID" value="NZ_AOID01000011.1"/>
</dbReference>
<dbReference type="Proteomes" id="UP000011632">
    <property type="component" value="Unassembled WGS sequence"/>
</dbReference>
<proteinExistence type="predicted"/>
<organism evidence="2 3">
    <name type="scientific">Natrinema versiforme JCM 10478</name>
    <dbReference type="NCBI Taxonomy" id="1227496"/>
    <lineage>
        <taxon>Archaea</taxon>
        <taxon>Methanobacteriati</taxon>
        <taxon>Methanobacteriota</taxon>
        <taxon>Stenosarchaea group</taxon>
        <taxon>Halobacteria</taxon>
        <taxon>Halobacteriales</taxon>
        <taxon>Natrialbaceae</taxon>
        <taxon>Natrinema</taxon>
    </lineage>
</organism>
<comment type="caution">
    <text evidence="2">The sequence shown here is derived from an EMBL/GenBank/DDBJ whole genome shotgun (WGS) entry which is preliminary data.</text>
</comment>
<feature type="compositionally biased region" description="Polar residues" evidence="1">
    <location>
        <begin position="14"/>
        <end position="23"/>
    </location>
</feature>
<dbReference type="AlphaFoldDB" id="L9Y971"/>
<feature type="region of interest" description="Disordered" evidence="1">
    <location>
        <begin position="1"/>
        <end position="23"/>
    </location>
</feature>
<keyword evidence="3" id="KW-1185">Reference proteome</keyword>
<protein>
    <submittedName>
        <fullName evidence="2">Uncharacterized protein</fullName>
    </submittedName>
</protein>
<dbReference type="PATRIC" id="fig|1227496.3.peg.581"/>
<sequence>MKSLVPARDGWNGKQHTSSQVDPTASEIDLLVCRPGDAARRVLDGDVCQSDALEAVVRSD</sequence>
<reference evidence="2 3" key="1">
    <citation type="journal article" date="2014" name="PLoS Genet.">
        <title>Phylogenetically driven sequencing of extremely halophilic archaea reveals strategies for static and dynamic osmo-response.</title>
        <authorList>
            <person name="Becker E.A."/>
            <person name="Seitzer P.M."/>
            <person name="Tritt A."/>
            <person name="Larsen D."/>
            <person name="Krusor M."/>
            <person name="Yao A.I."/>
            <person name="Wu D."/>
            <person name="Madern D."/>
            <person name="Eisen J.A."/>
            <person name="Darling A.E."/>
            <person name="Facciotti M.T."/>
        </authorList>
    </citation>
    <scope>NUCLEOTIDE SEQUENCE [LARGE SCALE GENOMIC DNA]</scope>
    <source>
        <strain evidence="2 3">JCM 10478</strain>
    </source>
</reference>
<evidence type="ECO:0000313" key="3">
    <source>
        <dbReference type="Proteomes" id="UP000011632"/>
    </source>
</evidence>
<evidence type="ECO:0000256" key="1">
    <source>
        <dbReference type="SAM" id="MobiDB-lite"/>
    </source>
</evidence>